<evidence type="ECO:0000256" key="1">
    <source>
        <dbReference type="ARBA" id="ARBA00007905"/>
    </source>
</evidence>
<organism evidence="5 6">
    <name type="scientific">Trichodelitschia bisporula</name>
    <dbReference type="NCBI Taxonomy" id="703511"/>
    <lineage>
        <taxon>Eukaryota</taxon>
        <taxon>Fungi</taxon>
        <taxon>Dikarya</taxon>
        <taxon>Ascomycota</taxon>
        <taxon>Pezizomycotina</taxon>
        <taxon>Dothideomycetes</taxon>
        <taxon>Dothideomycetes incertae sedis</taxon>
        <taxon>Phaeotrichales</taxon>
        <taxon>Phaeotrichaceae</taxon>
        <taxon>Trichodelitschia</taxon>
    </lineage>
</organism>
<protein>
    <submittedName>
        <fullName evidence="5">Aldo/keto reductase</fullName>
    </submittedName>
</protein>
<dbReference type="GO" id="GO:0016491">
    <property type="term" value="F:oxidoreductase activity"/>
    <property type="evidence" value="ECO:0007669"/>
    <property type="project" value="UniProtKB-KW"/>
</dbReference>
<keyword evidence="6" id="KW-1185">Reference proteome</keyword>
<reference evidence="5" key="1">
    <citation type="journal article" date="2020" name="Stud. Mycol.">
        <title>101 Dothideomycetes genomes: a test case for predicting lifestyles and emergence of pathogens.</title>
        <authorList>
            <person name="Haridas S."/>
            <person name="Albert R."/>
            <person name="Binder M."/>
            <person name="Bloem J."/>
            <person name="Labutti K."/>
            <person name="Salamov A."/>
            <person name="Andreopoulos B."/>
            <person name="Baker S."/>
            <person name="Barry K."/>
            <person name="Bills G."/>
            <person name="Bluhm B."/>
            <person name="Cannon C."/>
            <person name="Castanera R."/>
            <person name="Culley D."/>
            <person name="Daum C."/>
            <person name="Ezra D."/>
            <person name="Gonzalez J."/>
            <person name="Henrissat B."/>
            <person name="Kuo A."/>
            <person name="Liang C."/>
            <person name="Lipzen A."/>
            <person name="Lutzoni F."/>
            <person name="Magnuson J."/>
            <person name="Mondo S."/>
            <person name="Nolan M."/>
            <person name="Ohm R."/>
            <person name="Pangilinan J."/>
            <person name="Park H.-J."/>
            <person name="Ramirez L."/>
            <person name="Alfaro M."/>
            <person name="Sun H."/>
            <person name="Tritt A."/>
            <person name="Yoshinaga Y."/>
            <person name="Zwiers L.-H."/>
            <person name="Turgeon B."/>
            <person name="Goodwin S."/>
            <person name="Spatafora J."/>
            <person name="Crous P."/>
            <person name="Grigoriev I."/>
        </authorList>
    </citation>
    <scope>NUCLEOTIDE SEQUENCE</scope>
    <source>
        <strain evidence="5">CBS 262.69</strain>
    </source>
</reference>
<comment type="similarity">
    <text evidence="1">Belongs to the aldo/keto reductase family.</text>
</comment>
<dbReference type="Gene3D" id="3.20.20.100">
    <property type="entry name" value="NADP-dependent oxidoreductase domain"/>
    <property type="match status" value="1"/>
</dbReference>
<proteinExistence type="inferred from homology"/>
<dbReference type="EMBL" id="ML996696">
    <property type="protein sequence ID" value="KAF2399743.1"/>
    <property type="molecule type" value="Genomic_DNA"/>
</dbReference>
<accession>A0A6G1HUK3</accession>
<evidence type="ECO:0000313" key="5">
    <source>
        <dbReference type="EMBL" id="KAF2399743.1"/>
    </source>
</evidence>
<dbReference type="PANTHER" id="PTHR43364">
    <property type="entry name" value="NADH-SPECIFIC METHYLGLYOXAL REDUCTASE-RELATED"/>
    <property type="match status" value="1"/>
</dbReference>
<gene>
    <name evidence="5" type="ORF">EJ06DRAFT_538069</name>
</gene>
<feature type="domain" description="NADP-dependent oxidoreductase" evidence="4">
    <location>
        <begin position="31"/>
        <end position="337"/>
    </location>
</feature>
<dbReference type="InterPro" id="IPR036812">
    <property type="entry name" value="NAD(P)_OxRdtase_dom_sf"/>
</dbReference>
<evidence type="ECO:0000256" key="2">
    <source>
        <dbReference type="ARBA" id="ARBA00022857"/>
    </source>
</evidence>
<dbReference type="AlphaFoldDB" id="A0A6G1HUK3"/>
<dbReference type="GO" id="GO:0005829">
    <property type="term" value="C:cytosol"/>
    <property type="evidence" value="ECO:0007669"/>
    <property type="project" value="UniProtKB-ARBA"/>
</dbReference>
<dbReference type="Proteomes" id="UP000799640">
    <property type="component" value="Unassembled WGS sequence"/>
</dbReference>
<dbReference type="InterPro" id="IPR050523">
    <property type="entry name" value="AKR_Detox_Biosynth"/>
</dbReference>
<evidence type="ECO:0000313" key="6">
    <source>
        <dbReference type="Proteomes" id="UP000799640"/>
    </source>
</evidence>
<dbReference type="FunFam" id="3.20.20.100:FF:000004">
    <property type="entry name" value="Oxidoreductase, aldo/keto reductase"/>
    <property type="match status" value="1"/>
</dbReference>
<keyword evidence="2" id="KW-0521">NADP</keyword>
<dbReference type="SUPFAM" id="SSF51430">
    <property type="entry name" value="NAD(P)-linked oxidoreductase"/>
    <property type="match status" value="1"/>
</dbReference>
<sequence length="348" mass="38937">MPESLKESINATKVSYANLGSSGLRLSVPILGAMSFGSNSWMKWVESDEAAAMELLKAAYDRGLNSWDTANVYSNGTSEEIIGKALKKYSIPRHKVIILSKCFGTVGETPDVVHIRYPQMRDTRDYVNQGGLSRAAIFNAVDASLSRLQTDYIDVLQIHRYDKRTPEAETMRALHDLVQAGKVRYIGASSMWAYQFQRLQYVAEKNGWTKFVSMQNQYSLCYREEEREMNPFCAESGVGLIPWAPLYRGHLARPLDAEQTERGKTTAPLSDVDKAIIGRVEEVAKKRGWSMGTVALAWTIAKGANPIVGISSIKRLDETIEVTGKSLTEEEIKYLEEPYKPRAILGHS</sequence>
<name>A0A6G1HUK3_9PEZI</name>
<keyword evidence="3" id="KW-0560">Oxidoreductase</keyword>
<dbReference type="OrthoDB" id="48988at2759"/>
<dbReference type="InterPro" id="IPR023210">
    <property type="entry name" value="NADP_OxRdtase_dom"/>
</dbReference>
<dbReference type="CDD" id="cd19079">
    <property type="entry name" value="AKR_EcYajO-like"/>
    <property type="match status" value="1"/>
</dbReference>
<evidence type="ECO:0000259" key="4">
    <source>
        <dbReference type="Pfam" id="PF00248"/>
    </source>
</evidence>
<dbReference type="Pfam" id="PF00248">
    <property type="entry name" value="Aldo_ket_red"/>
    <property type="match status" value="1"/>
</dbReference>
<evidence type="ECO:0000256" key="3">
    <source>
        <dbReference type="ARBA" id="ARBA00023002"/>
    </source>
</evidence>
<dbReference type="PANTHER" id="PTHR43364:SF9">
    <property type="entry name" value="OXIDOREDUCTASE"/>
    <property type="match status" value="1"/>
</dbReference>